<feature type="region of interest" description="Disordered" evidence="10">
    <location>
        <begin position="405"/>
        <end position="440"/>
    </location>
</feature>
<dbReference type="Proteomes" id="UP000663832">
    <property type="component" value="Unassembled WGS sequence"/>
</dbReference>
<organism evidence="12 13">
    <name type="scientific">Adineta steineri</name>
    <dbReference type="NCBI Taxonomy" id="433720"/>
    <lineage>
        <taxon>Eukaryota</taxon>
        <taxon>Metazoa</taxon>
        <taxon>Spiralia</taxon>
        <taxon>Gnathifera</taxon>
        <taxon>Rotifera</taxon>
        <taxon>Eurotatoria</taxon>
        <taxon>Bdelloidea</taxon>
        <taxon>Adinetida</taxon>
        <taxon>Adinetidae</taxon>
        <taxon>Adineta</taxon>
    </lineage>
</organism>
<evidence type="ECO:0000256" key="6">
    <source>
        <dbReference type="ARBA" id="ARBA00023242"/>
    </source>
</evidence>
<proteinExistence type="inferred from homology"/>
<comment type="subcellular location">
    <subcellularLocation>
        <location evidence="1">Nucleus</location>
        <location evidence="1">Nucleolus</location>
    </subcellularLocation>
</comment>
<evidence type="ECO:0000313" key="13">
    <source>
        <dbReference type="Proteomes" id="UP000663832"/>
    </source>
</evidence>
<dbReference type="AlphaFoldDB" id="A0A813TV49"/>
<dbReference type="PROSITE" id="PS50294">
    <property type="entry name" value="WD_REPEATS_REGION"/>
    <property type="match status" value="1"/>
</dbReference>
<feature type="repeat" description="WD" evidence="9">
    <location>
        <begin position="105"/>
        <end position="146"/>
    </location>
</feature>
<dbReference type="PROSITE" id="PS00678">
    <property type="entry name" value="WD_REPEATS_1"/>
    <property type="match status" value="1"/>
</dbReference>
<dbReference type="EMBL" id="CAJNOM010000019">
    <property type="protein sequence ID" value="CAF0814419.1"/>
    <property type="molecule type" value="Genomic_DNA"/>
</dbReference>
<accession>A0A813TV49</accession>
<keyword evidence="7" id="KW-0687">Ribonucleoprotein</keyword>
<feature type="repeat" description="WD" evidence="9">
    <location>
        <begin position="62"/>
        <end position="104"/>
    </location>
</feature>
<dbReference type="FunFam" id="2.130.10.10:FF:000132">
    <property type="entry name" value="DDB1- and CUL4-associated factor 13"/>
    <property type="match status" value="1"/>
</dbReference>
<dbReference type="Gene3D" id="2.130.10.10">
    <property type="entry name" value="YVTN repeat-like/Quinoprotein amine dehydrogenase"/>
    <property type="match status" value="2"/>
</dbReference>
<dbReference type="InterPro" id="IPR036322">
    <property type="entry name" value="WD40_repeat_dom_sf"/>
</dbReference>
<sequence>MKVKMLCRNPAEYVRETKKDIVPIQRNYDPDLHPFEVAREYTRAMNAVKVERIFARPFICSLDGHRDSVQCLTKHSTQLSLLLSGSCDGEIKVWNVAQRVCQETIPAHNGFVRGICVVPDGDAFYSVGNDKLIKRWSMANYETPTMTIVGKHVFTSIDHHYKSGQYATSGETVSLWDEQRAQPLQSFKWGADSHARVKFNPIETTVLASCATDRSIVLYDTRQSVPLRKITLQMNSSTLAWNPLEAFVFTTANEDYNLYSFDVRYLQRPFNIHKDHVAAVIDVDYSPTGKEFVSGSFDKTIRIFPADKGHSRDVYHTKRMQHISCVQWTSDNKYVISGSDEMCLRLWKAKASEKLGVTRNREAETLEYNDALKEKFAHFPKIKRIATQRHLPKHVYHAKREHKTINESQKRHEANARANSKPGSVPFVSERSKLVLQEEE</sequence>
<keyword evidence="5" id="KW-0677">Repeat</keyword>
<evidence type="ECO:0000256" key="8">
    <source>
        <dbReference type="ARBA" id="ARBA00032239"/>
    </source>
</evidence>
<dbReference type="InterPro" id="IPR001680">
    <property type="entry name" value="WD40_rpt"/>
</dbReference>
<dbReference type="OrthoDB" id="10249065at2759"/>
<dbReference type="PROSITE" id="PS50082">
    <property type="entry name" value="WD_REPEATS_2"/>
    <property type="match status" value="4"/>
</dbReference>
<feature type="repeat" description="WD" evidence="9">
    <location>
        <begin position="316"/>
        <end position="357"/>
    </location>
</feature>
<feature type="compositionally biased region" description="Basic and acidic residues" evidence="10">
    <location>
        <begin position="405"/>
        <end position="415"/>
    </location>
</feature>
<evidence type="ECO:0000256" key="4">
    <source>
        <dbReference type="ARBA" id="ARBA00022574"/>
    </source>
</evidence>
<evidence type="ECO:0000256" key="9">
    <source>
        <dbReference type="PROSITE-ProRule" id="PRU00221"/>
    </source>
</evidence>
<name>A0A813TV49_9BILA</name>
<gene>
    <name evidence="12" type="ORF">QVE165_LOCUS4916</name>
</gene>
<dbReference type="GO" id="GO:0032040">
    <property type="term" value="C:small-subunit processome"/>
    <property type="evidence" value="ECO:0007669"/>
    <property type="project" value="TreeGrafter"/>
</dbReference>
<keyword evidence="4 9" id="KW-0853">WD repeat</keyword>
<dbReference type="InterPro" id="IPR015943">
    <property type="entry name" value="WD40/YVTN_repeat-like_dom_sf"/>
</dbReference>
<evidence type="ECO:0000256" key="1">
    <source>
        <dbReference type="ARBA" id="ARBA00004604"/>
    </source>
</evidence>
<evidence type="ECO:0000256" key="2">
    <source>
        <dbReference type="ARBA" id="ARBA00005649"/>
    </source>
</evidence>
<evidence type="ECO:0000259" key="11">
    <source>
        <dbReference type="Pfam" id="PF04158"/>
    </source>
</evidence>
<feature type="repeat" description="WD" evidence="9">
    <location>
        <begin position="273"/>
        <end position="314"/>
    </location>
</feature>
<dbReference type="InterPro" id="IPR051733">
    <property type="entry name" value="WD_repeat_DCAF13/WDSOF1"/>
</dbReference>
<evidence type="ECO:0000256" key="5">
    <source>
        <dbReference type="ARBA" id="ARBA00022737"/>
    </source>
</evidence>
<dbReference type="SUPFAM" id="SSF50978">
    <property type="entry name" value="WD40 repeat-like"/>
    <property type="match status" value="1"/>
</dbReference>
<dbReference type="Pfam" id="PF04158">
    <property type="entry name" value="Sof1"/>
    <property type="match status" value="1"/>
</dbReference>
<reference evidence="12" key="1">
    <citation type="submission" date="2021-02" db="EMBL/GenBank/DDBJ databases">
        <authorList>
            <person name="Nowell W R."/>
        </authorList>
    </citation>
    <scope>NUCLEOTIDE SEQUENCE</scope>
</reference>
<dbReference type="UniPathway" id="UPA00143"/>
<keyword evidence="6" id="KW-0539">Nucleus</keyword>
<evidence type="ECO:0000256" key="3">
    <source>
        <dbReference type="ARBA" id="ARBA00021762"/>
    </source>
</evidence>
<protein>
    <recommendedName>
        <fullName evidence="3">DDB1- and CUL4-associated factor 13</fullName>
    </recommendedName>
    <alternativeName>
        <fullName evidence="8">WD repeat and SOF domain-containing protein 1</fullName>
    </alternativeName>
</protein>
<dbReference type="InterPro" id="IPR019775">
    <property type="entry name" value="WD40_repeat_CS"/>
</dbReference>
<evidence type="ECO:0000256" key="10">
    <source>
        <dbReference type="SAM" id="MobiDB-lite"/>
    </source>
</evidence>
<evidence type="ECO:0000313" key="12">
    <source>
        <dbReference type="EMBL" id="CAF0814419.1"/>
    </source>
</evidence>
<comment type="caution">
    <text evidence="12">The sequence shown here is derived from an EMBL/GenBank/DDBJ whole genome shotgun (WGS) entry which is preliminary data.</text>
</comment>
<keyword evidence="13" id="KW-1185">Reference proteome</keyword>
<comment type="similarity">
    <text evidence="2">Belongs to the WD repeat DCAF13/WDSOF1 family.</text>
</comment>
<dbReference type="SMART" id="SM00320">
    <property type="entry name" value="WD40"/>
    <property type="match status" value="5"/>
</dbReference>
<dbReference type="PANTHER" id="PTHR22851:SF0">
    <property type="entry name" value="DDB1- AND CUL4-ASSOCIATED FACTOR 13"/>
    <property type="match status" value="1"/>
</dbReference>
<feature type="domain" description="Sof1-like protein" evidence="11">
    <location>
        <begin position="349"/>
        <end position="434"/>
    </location>
</feature>
<evidence type="ECO:0000256" key="7">
    <source>
        <dbReference type="ARBA" id="ARBA00023274"/>
    </source>
</evidence>
<dbReference type="PANTHER" id="PTHR22851">
    <property type="entry name" value="U3 SMALL NUCLEOLAR RNA U3 SNORNA ASSOCIATED PROTEIN"/>
    <property type="match status" value="1"/>
</dbReference>
<dbReference type="GO" id="GO:0000462">
    <property type="term" value="P:maturation of SSU-rRNA from tricistronic rRNA transcript (SSU-rRNA, 5.8S rRNA, LSU-rRNA)"/>
    <property type="evidence" value="ECO:0007669"/>
    <property type="project" value="TreeGrafter"/>
</dbReference>
<dbReference type="InterPro" id="IPR007287">
    <property type="entry name" value="Sof1"/>
</dbReference>
<dbReference type="GO" id="GO:0016567">
    <property type="term" value="P:protein ubiquitination"/>
    <property type="evidence" value="ECO:0007669"/>
    <property type="project" value="UniProtKB-UniPathway"/>
</dbReference>
<dbReference type="Pfam" id="PF00400">
    <property type="entry name" value="WD40"/>
    <property type="match status" value="4"/>
</dbReference>